<sequence length="46" mass="4993">MDILSGWVGLVLTLVAIANAINCQKEINQSISKFASKKAEKMSKNV</sequence>
<proteinExistence type="predicted"/>
<evidence type="ECO:0000313" key="1">
    <source>
        <dbReference type="EMBL" id="ACL43252.1"/>
    </source>
</evidence>
<organism evidence="1">
    <name type="scientific">Cyanothece sp. (strain PCC 7425 / ATCC 29141)</name>
    <dbReference type="NCBI Taxonomy" id="395961"/>
    <lineage>
        <taxon>Bacteria</taxon>
        <taxon>Bacillati</taxon>
        <taxon>Cyanobacteriota</taxon>
        <taxon>Cyanophyceae</taxon>
        <taxon>Gomontiellales</taxon>
        <taxon>Cyanothecaceae</taxon>
        <taxon>Cyanothece</taxon>
    </lineage>
</organism>
<protein>
    <submittedName>
        <fullName evidence="1">Uncharacterized protein</fullName>
    </submittedName>
</protein>
<name>B8HWU9_CYAP4</name>
<reference evidence="1" key="1">
    <citation type="submission" date="2009-01" db="EMBL/GenBank/DDBJ databases">
        <title>Complete sequence of chromosome Cyanothece sp. PCC 7425.</title>
        <authorList>
            <consortium name="US DOE Joint Genome Institute"/>
            <person name="Lucas S."/>
            <person name="Copeland A."/>
            <person name="Lapidus A."/>
            <person name="Glavina del Rio T."/>
            <person name="Dalin E."/>
            <person name="Tice H."/>
            <person name="Bruce D."/>
            <person name="Goodwin L."/>
            <person name="Pitluck S."/>
            <person name="Sims D."/>
            <person name="Meineke L."/>
            <person name="Brettin T."/>
            <person name="Detter J.C."/>
            <person name="Han C."/>
            <person name="Larimer F."/>
            <person name="Land M."/>
            <person name="Hauser L."/>
            <person name="Kyrpides N."/>
            <person name="Ovchinnikova G."/>
            <person name="Liberton M."/>
            <person name="Stoeckel J."/>
            <person name="Banerjee A."/>
            <person name="Singh A."/>
            <person name="Page L."/>
            <person name="Sato H."/>
            <person name="Zhao L."/>
            <person name="Sherman L."/>
            <person name="Pakrasi H."/>
            <person name="Richardson P."/>
        </authorList>
    </citation>
    <scope>NUCLEOTIDE SEQUENCE</scope>
    <source>
        <strain evidence="1">PCC 7425</strain>
    </source>
</reference>
<accession>B8HWU9</accession>
<dbReference type="KEGG" id="cyn:Cyan7425_0866"/>
<dbReference type="HOGENOM" id="CLU_3182740_0_0_3"/>
<gene>
    <name evidence="1" type="ordered locus">Cyan7425_0866</name>
</gene>
<dbReference type="AlphaFoldDB" id="B8HWU9"/>
<dbReference type="EMBL" id="CP001344">
    <property type="protein sequence ID" value="ACL43252.1"/>
    <property type="molecule type" value="Genomic_DNA"/>
</dbReference>